<comment type="function">
    <text evidence="7">Catalyzes the methyl esterification of L-isoaspartyl residues in peptides and proteins that result from spontaneous decomposition of normal L-aspartyl and L-asparaginyl residues. It plays a role in the repair and/or degradation of damaged proteins.</text>
</comment>
<name>A0A285S7S2_9HYPH</name>
<dbReference type="Pfam" id="PF01135">
    <property type="entry name" value="PCMT"/>
    <property type="match status" value="1"/>
</dbReference>
<dbReference type="Proteomes" id="UP000219331">
    <property type="component" value="Unassembled WGS sequence"/>
</dbReference>
<dbReference type="EMBL" id="OBML01000004">
    <property type="protein sequence ID" value="SOC02994.1"/>
    <property type="molecule type" value="Genomic_DNA"/>
</dbReference>
<dbReference type="GO" id="GO:0030091">
    <property type="term" value="P:protein repair"/>
    <property type="evidence" value="ECO:0007669"/>
    <property type="project" value="UniProtKB-UniRule"/>
</dbReference>
<dbReference type="STRING" id="538381.GCA_001696535_00377"/>
<dbReference type="GO" id="GO:0004719">
    <property type="term" value="F:protein-L-isoaspartate (D-aspartate) O-methyltransferase activity"/>
    <property type="evidence" value="ECO:0007669"/>
    <property type="project" value="UniProtKB-UniRule"/>
</dbReference>
<evidence type="ECO:0000256" key="6">
    <source>
        <dbReference type="ARBA" id="ARBA00022691"/>
    </source>
</evidence>
<evidence type="ECO:0000256" key="4">
    <source>
        <dbReference type="ARBA" id="ARBA00022603"/>
    </source>
</evidence>
<proteinExistence type="inferred from homology"/>
<dbReference type="GO" id="GO:0032259">
    <property type="term" value="P:methylation"/>
    <property type="evidence" value="ECO:0007669"/>
    <property type="project" value="UniProtKB-KW"/>
</dbReference>
<comment type="subcellular location">
    <subcellularLocation>
        <location evidence="1 7">Cytoplasm</location>
    </subcellularLocation>
</comment>
<organism evidence="9 10">
    <name type="scientific">Stappia indica</name>
    <dbReference type="NCBI Taxonomy" id="538381"/>
    <lineage>
        <taxon>Bacteria</taxon>
        <taxon>Pseudomonadati</taxon>
        <taxon>Pseudomonadota</taxon>
        <taxon>Alphaproteobacteria</taxon>
        <taxon>Hyphomicrobiales</taxon>
        <taxon>Stappiaceae</taxon>
        <taxon>Stappia</taxon>
    </lineage>
</organism>
<keyword evidence="5 7" id="KW-0808">Transferase</keyword>
<protein>
    <recommendedName>
        <fullName evidence="7">Protein-L-isoaspartate O-methyltransferase</fullName>
        <ecNumber evidence="7">2.1.1.77</ecNumber>
    </recommendedName>
    <alternativeName>
        <fullName evidence="7">L-isoaspartyl protein carboxyl methyltransferase</fullName>
    </alternativeName>
    <alternativeName>
        <fullName evidence="7">Protein L-isoaspartyl methyltransferase</fullName>
    </alternativeName>
    <alternativeName>
        <fullName evidence="7">Protein-beta-aspartate methyltransferase</fullName>
        <shortName evidence="7">PIMT</shortName>
    </alternativeName>
</protein>
<dbReference type="InterPro" id="IPR029063">
    <property type="entry name" value="SAM-dependent_MTases_sf"/>
</dbReference>
<dbReference type="NCBIfam" id="TIGR00080">
    <property type="entry name" value="pimt"/>
    <property type="match status" value="1"/>
</dbReference>
<accession>A0A285S7S2</accession>
<reference evidence="9 10" key="1">
    <citation type="submission" date="2017-08" db="EMBL/GenBank/DDBJ databases">
        <authorList>
            <person name="de Groot N.N."/>
        </authorList>
    </citation>
    <scope>NUCLEOTIDE SEQUENCE [LARGE SCALE GENOMIC DNA]</scope>
    <source>
        <strain evidence="9 10">USBA 352</strain>
    </source>
</reference>
<feature type="active site" evidence="7">
    <location>
        <position position="87"/>
    </location>
</feature>
<dbReference type="EC" id="2.1.1.77" evidence="7"/>
<dbReference type="AlphaFoldDB" id="A0A285S7S2"/>
<dbReference type="SUPFAM" id="SSF53335">
    <property type="entry name" value="S-adenosyl-L-methionine-dependent methyltransferases"/>
    <property type="match status" value="1"/>
</dbReference>
<dbReference type="PANTHER" id="PTHR11579:SF0">
    <property type="entry name" value="PROTEIN-L-ISOASPARTATE(D-ASPARTATE) O-METHYLTRANSFERASE"/>
    <property type="match status" value="1"/>
</dbReference>
<dbReference type="HAMAP" id="MF_00090">
    <property type="entry name" value="PIMT"/>
    <property type="match status" value="1"/>
</dbReference>
<keyword evidence="6 7" id="KW-0949">S-adenosyl-L-methionine</keyword>
<evidence type="ECO:0000256" key="2">
    <source>
        <dbReference type="ARBA" id="ARBA00005369"/>
    </source>
</evidence>
<dbReference type="InterPro" id="IPR000682">
    <property type="entry name" value="PCMT"/>
</dbReference>
<dbReference type="FunFam" id="3.40.50.150:FF:000010">
    <property type="entry name" value="Protein-L-isoaspartate O-methyltransferase"/>
    <property type="match status" value="1"/>
</dbReference>
<evidence type="ECO:0000313" key="10">
    <source>
        <dbReference type="Proteomes" id="UP000219331"/>
    </source>
</evidence>
<comment type="similarity">
    <text evidence="2 7">Belongs to the methyltransferase superfamily. L-isoaspartyl/D-aspartyl protein methyltransferase family.</text>
</comment>
<dbReference type="Gene3D" id="3.40.50.150">
    <property type="entry name" value="Vaccinia Virus protein VP39"/>
    <property type="match status" value="1"/>
</dbReference>
<dbReference type="PANTHER" id="PTHR11579">
    <property type="entry name" value="PROTEIN-L-ISOASPARTATE O-METHYLTRANSFERASE"/>
    <property type="match status" value="1"/>
</dbReference>
<comment type="catalytic activity">
    <reaction evidence="7">
        <text>[protein]-L-isoaspartate + S-adenosyl-L-methionine = [protein]-L-isoaspartate alpha-methyl ester + S-adenosyl-L-homocysteine</text>
        <dbReference type="Rhea" id="RHEA:12705"/>
        <dbReference type="Rhea" id="RHEA-COMP:12143"/>
        <dbReference type="Rhea" id="RHEA-COMP:12144"/>
        <dbReference type="ChEBI" id="CHEBI:57856"/>
        <dbReference type="ChEBI" id="CHEBI:59789"/>
        <dbReference type="ChEBI" id="CHEBI:90596"/>
        <dbReference type="ChEBI" id="CHEBI:90598"/>
        <dbReference type="EC" id="2.1.1.77"/>
    </reaction>
</comment>
<evidence type="ECO:0000256" key="5">
    <source>
        <dbReference type="ARBA" id="ARBA00022679"/>
    </source>
</evidence>
<evidence type="ECO:0000256" key="1">
    <source>
        <dbReference type="ARBA" id="ARBA00004496"/>
    </source>
</evidence>
<keyword evidence="3 7" id="KW-0963">Cytoplasm</keyword>
<dbReference type="RefSeq" id="WP_244297444.1">
    <property type="nucleotide sequence ID" value="NZ_OBML01000004.1"/>
</dbReference>
<keyword evidence="4 7" id="KW-0489">Methyltransferase</keyword>
<dbReference type="GO" id="GO:0005737">
    <property type="term" value="C:cytoplasm"/>
    <property type="evidence" value="ECO:0007669"/>
    <property type="project" value="UniProtKB-SubCell"/>
</dbReference>
<keyword evidence="10" id="KW-1185">Reference proteome</keyword>
<evidence type="ECO:0000256" key="7">
    <source>
        <dbReference type="HAMAP-Rule" id="MF_00090"/>
    </source>
</evidence>
<dbReference type="PROSITE" id="PS01279">
    <property type="entry name" value="PCMT"/>
    <property type="match status" value="1"/>
</dbReference>
<feature type="region of interest" description="Disordered" evidence="8">
    <location>
        <begin position="1"/>
        <end position="27"/>
    </location>
</feature>
<evidence type="ECO:0000313" key="9">
    <source>
        <dbReference type="EMBL" id="SOC02994.1"/>
    </source>
</evidence>
<dbReference type="CDD" id="cd02440">
    <property type="entry name" value="AdoMet_MTases"/>
    <property type="match status" value="1"/>
</dbReference>
<sequence length="240" mass="26093">MSENGKGRDDSWPADGEDMRSAAERQAEADREATAALILRLRSQGIRNTRLLSAIERVPRRLFLSAALQRHAGEDTAMPIECGQTISQPSLVARMTDALDVAATHKVLEVGTGSGFQAAILGLMAGEVHSIERYRTLVDLARERLASLRIGSVRVHHGDGLDGLAEHAPYDRIIVTASGPEIPRVLLDELAEDGKLIMPRGPKGSLQQLVLIEKRDGRLSEKVLAEVRFVPLVEGTASRL</sequence>
<dbReference type="NCBIfam" id="NF001453">
    <property type="entry name" value="PRK00312.1"/>
    <property type="match status" value="1"/>
</dbReference>
<evidence type="ECO:0000256" key="3">
    <source>
        <dbReference type="ARBA" id="ARBA00022490"/>
    </source>
</evidence>
<evidence type="ECO:0000256" key="8">
    <source>
        <dbReference type="SAM" id="MobiDB-lite"/>
    </source>
</evidence>
<gene>
    <name evidence="7" type="primary">pcm</name>
    <name evidence="9" type="ORF">SAMN05421512_10416</name>
</gene>